<dbReference type="Proteomes" id="UP000663828">
    <property type="component" value="Unassembled WGS sequence"/>
</dbReference>
<evidence type="ECO:0000313" key="1">
    <source>
        <dbReference type="EMBL" id="CAF1635801.1"/>
    </source>
</evidence>
<dbReference type="AlphaFoldDB" id="A0A816DDB9"/>
<dbReference type="EMBL" id="CAJNOR010008653">
    <property type="protein sequence ID" value="CAF1635801.1"/>
    <property type="molecule type" value="Genomic_DNA"/>
</dbReference>
<organism evidence="1 2">
    <name type="scientific">Adineta ricciae</name>
    <name type="common">Rotifer</name>
    <dbReference type="NCBI Taxonomy" id="249248"/>
    <lineage>
        <taxon>Eukaryota</taxon>
        <taxon>Metazoa</taxon>
        <taxon>Spiralia</taxon>
        <taxon>Gnathifera</taxon>
        <taxon>Rotifera</taxon>
        <taxon>Eurotatoria</taxon>
        <taxon>Bdelloidea</taxon>
        <taxon>Adinetida</taxon>
        <taxon>Adinetidae</taxon>
        <taxon>Adineta</taxon>
    </lineage>
</organism>
<keyword evidence="2" id="KW-1185">Reference proteome</keyword>
<evidence type="ECO:0000313" key="2">
    <source>
        <dbReference type="Proteomes" id="UP000663828"/>
    </source>
</evidence>
<accession>A0A816DDB9</accession>
<name>A0A816DDB9_ADIRI</name>
<gene>
    <name evidence="1" type="ORF">XAT740_LOCUS52447</name>
</gene>
<protein>
    <submittedName>
        <fullName evidence="1">Uncharacterized protein</fullName>
    </submittedName>
</protein>
<sequence length="218" mass="25152">MMPTSKLDILVQLIKTFVGVVSDILSEYSTLENISLDDVETNVSDYGLQSVEQLERENEIGKTIFTERSRVVNLESITAVLLDPDLEAVRQLEKKVKDIIDYVELFDNPAKCEEYMRQIKYEGIIFIVSSLIVTSIISNIHDLQQLHAIYVYNQSKTKIKEDWIEKNCTKVRKYFPPNPSFSYLLNVDKNKLNSSEMTPIKQSFERSLCFPVTKIKAQ</sequence>
<comment type="caution">
    <text evidence="1">The sequence shown here is derived from an EMBL/GenBank/DDBJ whole genome shotgun (WGS) entry which is preliminary data.</text>
</comment>
<reference evidence="1" key="1">
    <citation type="submission" date="2021-02" db="EMBL/GenBank/DDBJ databases">
        <authorList>
            <person name="Nowell W R."/>
        </authorList>
    </citation>
    <scope>NUCLEOTIDE SEQUENCE</scope>
</reference>
<proteinExistence type="predicted"/>